<evidence type="ECO:0000313" key="2">
    <source>
        <dbReference type="Proteomes" id="UP000004810"/>
    </source>
</evidence>
<protein>
    <submittedName>
        <fullName evidence="1">Uncharacterized protein</fullName>
    </submittedName>
</protein>
<proteinExistence type="predicted"/>
<dbReference type="EMBL" id="ADBV01003043">
    <property type="protein sequence ID" value="EJW82199.1"/>
    <property type="molecule type" value="Genomic_DNA"/>
</dbReference>
<gene>
    <name evidence="1" type="ORF">WUBG_06890</name>
</gene>
<name>J9F4D8_WUCBA</name>
<comment type="caution">
    <text evidence="1">The sequence shown here is derived from an EMBL/GenBank/DDBJ whole genome shotgun (WGS) entry which is preliminary data.</text>
</comment>
<sequence>MLANEKYLMLLDMIARHKIKLSSAVKKFTSQSTFSFDYQMGHGAAICHRIRQTGNLKLKISQKKLYFQNSIHDTSPHVVHYDVYVFDNKSCNGRTAAIEEMEPTFQGSGELLRAKEREAMLSD</sequence>
<dbReference type="AlphaFoldDB" id="J9F4D8"/>
<organism evidence="1 2">
    <name type="scientific">Wuchereria bancrofti</name>
    <dbReference type="NCBI Taxonomy" id="6293"/>
    <lineage>
        <taxon>Eukaryota</taxon>
        <taxon>Metazoa</taxon>
        <taxon>Ecdysozoa</taxon>
        <taxon>Nematoda</taxon>
        <taxon>Chromadorea</taxon>
        <taxon>Rhabditida</taxon>
        <taxon>Spirurina</taxon>
        <taxon>Spiruromorpha</taxon>
        <taxon>Filarioidea</taxon>
        <taxon>Onchocercidae</taxon>
        <taxon>Wuchereria</taxon>
    </lineage>
</organism>
<accession>J9F4D8</accession>
<reference evidence="2" key="1">
    <citation type="submission" date="2012-08" db="EMBL/GenBank/DDBJ databases">
        <title>The Genome Sequence of Wuchereria bancrofti.</title>
        <authorList>
            <person name="Nutman T.B."/>
            <person name="Fink D.L."/>
            <person name="Russ C."/>
            <person name="Young S."/>
            <person name="Zeng Q."/>
            <person name="Koehrsen M."/>
            <person name="Alvarado L."/>
            <person name="Berlin A."/>
            <person name="Chapman S.B."/>
            <person name="Chen Z."/>
            <person name="Freedman E."/>
            <person name="Gellesch M."/>
            <person name="Goldberg J."/>
            <person name="Griggs A."/>
            <person name="Gujja S."/>
            <person name="Heilman E.R."/>
            <person name="Heiman D."/>
            <person name="Hepburn T."/>
            <person name="Howarth C."/>
            <person name="Jen D."/>
            <person name="Larson L."/>
            <person name="Lewis B."/>
            <person name="Mehta T."/>
            <person name="Park D."/>
            <person name="Pearson M."/>
            <person name="Roberts A."/>
            <person name="Saif S."/>
            <person name="Shea T."/>
            <person name="Shenoy N."/>
            <person name="Sisk P."/>
            <person name="Stolte C."/>
            <person name="Sykes S."/>
            <person name="Walk T."/>
            <person name="White J."/>
            <person name="Yandava C."/>
            <person name="Haas B."/>
            <person name="Henn M.R."/>
            <person name="Nusbaum C."/>
            <person name="Birren B."/>
        </authorList>
    </citation>
    <scope>NUCLEOTIDE SEQUENCE [LARGE SCALE GENOMIC DNA]</scope>
    <source>
        <strain evidence="2">NA</strain>
    </source>
</reference>
<evidence type="ECO:0000313" key="1">
    <source>
        <dbReference type="EMBL" id="EJW82199.1"/>
    </source>
</evidence>
<dbReference type="Proteomes" id="UP000004810">
    <property type="component" value="Unassembled WGS sequence"/>
</dbReference>